<name>A0A7V7TVR4_9HYPH</name>
<protein>
    <submittedName>
        <fullName evidence="2">Thiamine phosphate synthase</fullName>
        <ecNumber evidence="2">2.5.1.3</ecNumber>
    </submittedName>
</protein>
<keyword evidence="2" id="KW-0808">Transferase</keyword>
<dbReference type="GO" id="GO:0004789">
    <property type="term" value="F:thiamine-phosphate diphosphorylase activity"/>
    <property type="evidence" value="ECO:0007669"/>
    <property type="project" value="UniProtKB-EC"/>
</dbReference>
<dbReference type="EC" id="2.5.1.3" evidence="2"/>
<dbReference type="InterPro" id="IPR036206">
    <property type="entry name" value="ThiamineP_synth_sf"/>
</dbReference>
<dbReference type="RefSeq" id="WP_150970872.1">
    <property type="nucleotide sequence ID" value="NZ_VZDO01000012.1"/>
</dbReference>
<dbReference type="Pfam" id="PF02581">
    <property type="entry name" value="TMP-TENI"/>
    <property type="match status" value="1"/>
</dbReference>
<comment type="caution">
    <text evidence="2">The sequence shown here is derived from an EMBL/GenBank/DDBJ whole genome shotgun (WGS) entry which is preliminary data.</text>
</comment>
<dbReference type="Proteomes" id="UP000432089">
    <property type="component" value="Unassembled WGS sequence"/>
</dbReference>
<sequence length="220" mass="22662">MRQDFVRPRLVLVTTPLPDGAAGVAALRAALEAGDVASVLIDPAGRAEAAFQPFAEDLAALCRDREVAAVVAGDTRAMGRAKADGLHLAGGDLEALGDAMRRFAPRSIVGASGFRTRHEALEAGELLPDYMMFGEPGEDRAPSPGANDAAMAEWWAEIVEVPCVLLGGSDIETLPEAVATGAEFIALSAAVFTDPSPAAVAVKVARANALLDEASESLAA</sequence>
<dbReference type="GO" id="GO:0009228">
    <property type="term" value="P:thiamine biosynthetic process"/>
    <property type="evidence" value="ECO:0007669"/>
    <property type="project" value="UniProtKB-KW"/>
</dbReference>
<dbReference type="InterPro" id="IPR022998">
    <property type="entry name" value="ThiamineP_synth_TenI"/>
</dbReference>
<feature type="domain" description="Thiamine phosphate synthase/TenI" evidence="1">
    <location>
        <begin position="10"/>
        <end position="191"/>
    </location>
</feature>
<dbReference type="CDD" id="cd00564">
    <property type="entry name" value="TMP_TenI"/>
    <property type="match status" value="1"/>
</dbReference>
<gene>
    <name evidence="2" type="ORF">F6X38_14775</name>
</gene>
<dbReference type="AlphaFoldDB" id="A0A7V7TVR4"/>
<evidence type="ECO:0000313" key="3">
    <source>
        <dbReference type="Proteomes" id="UP000432089"/>
    </source>
</evidence>
<dbReference type="InterPro" id="IPR013785">
    <property type="entry name" value="Aldolase_TIM"/>
</dbReference>
<keyword evidence="3" id="KW-1185">Reference proteome</keyword>
<dbReference type="SUPFAM" id="SSF51391">
    <property type="entry name" value="Thiamin phosphate synthase"/>
    <property type="match status" value="1"/>
</dbReference>
<dbReference type="EMBL" id="VZDO01000012">
    <property type="protein sequence ID" value="KAB0678749.1"/>
    <property type="molecule type" value="Genomic_DNA"/>
</dbReference>
<evidence type="ECO:0000259" key="1">
    <source>
        <dbReference type="Pfam" id="PF02581"/>
    </source>
</evidence>
<dbReference type="Gene3D" id="3.20.20.70">
    <property type="entry name" value="Aldolase class I"/>
    <property type="match status" value="1"/>
</dbReference>
<accession>A0A7V7TVR4</accession>
<organism evidence="2 3">
    <name type="scientific">Plantimonas leprariae</name>
    <dbReference type="NCBI Taxonomy" id="2615207"/>
    <lineage>
        <taxon>Bacteria</taxon>
        <taxon>Pseudomonadati</taxon>
        <taxon>Pseudomonadota</taxon>
        <taxon>Alphaproteobacteria</taxon>
        <taxon>Hyphomicrobiales</taxon>
        <taxon>Aurantimonadaceae</taxon>
        <taxon>Plantimonas</taxon>
    </lineage>
</organism>
<reference evidence="2 3" key="1">
    <citation type="submission" date="2019-09" db="EMBL/GenBank/DDBJ databases">
        <title>YIM 132180 draft genome.</title>
        <authorList>
            <person name="Zhang K."/>
        </authorList>
    </citation>
    <scope>NUCLEOTIDE SEQUENCE [LARGE SCALE GENOMIC DNA]</scope>
    <source>
        <strain evidence="2 3">YIM 132180</strain>
    </source>
</reference>
<evidence type="ECO:0000313" key="2">
    <source>
        <dbReference type="EMBL" id="KAB0678749.1"/>
    </source>
</evidence>
<proteinExistence type="predicted"/>